<protein>
    <recommendedName>
        <fullName evidence="1">Phytocyanin domain-containing protein</fullName>
    </recommendedName>
</protein>
<dbReference type="PANTHER" id="PTHR33021">
    <property type="entry name" value="BLUE COPPER PROTEIN"/>
    <property type="match status" value="1"/>
</dbReference>
<gene>
    <name evidence="2" type="ORF">AYBTSS11_LOCUS12298</name>
</gene>
<dbReference type="Gene3D" id="2.60.40.420">
    <property type="entry name" value="Cupredoxins - blue copper proteins"/>
    <property type="match status" value="1"/>
</dbReference>
<dbReference type="AlphaFoldDB" id="A0AA86S817"/>
<dbReference type="GO" id="GO:0009055">
    <property type="term" value="F:electron transfer activity"/>
    <property type="evidence" value="ECO:0007669"/>
    <property type="project" value="InterPro"/>
</dbReference>
<evidence type="ECO:0000259" key="1">
    <source>
        <dbReference type="PROSITE" id="PS51485"/>
    </source>
</evidence>
<sequence length="108" mass="11851">MVDARTFVVGIADGSCSEDICWTFNASVWSKDKVFLAGDVLVFNYKPSVHNVVAVDEEGYKTCKASKNAVVYETGHDRIQLPEGGDSFFISTVASDCQRGMRIEASYV</sequence>
<dbReference type="CDD" id="cd11013">
    <property type="entry name" value="Plantacyanin"/>
    <property type="match status" value="1"/>
</dbReference>
<dbReference type="InterPro" id="IPR041844">
    <property type="entry name" value="Plantacyanin"/>
</dbReference>
<dbReference type="Proteomes" id="UP001189624">
    <property type="component" value="Chromosome 4"/>
</dbReference>
<reference evidence="2" key="1">
    <citation type="submission" date="2023-10" db="EMBL/GenBank/DDBJ databases">
        <authorList>
            <person name="Domelevo Entfellner J.-B."/>
        </authorList>
    </citation>
    <scope>NUCLEOTIDE SEQUENCE</scope>
</reference>
<dbReference type="Gramene" id="rna-AYBTSS11_LOCUS12298">
    <property type="protein sequence ID" value="CAJ1946753.1"/>
    <property type="gene ID" value="gene-AYBTSS11_LOCUS12298"/>
</dbReference>
<dbReference type="SUPFAM" id="SSF49503">
    <property type="entry name" value="Cupredoxins"/>
    <property type="match status" value="1"/>
</dbReference>
<dbReference type="PANTHER" id="PTHR33021:SF193">
    <property type="entry name" value="OS06G0218600 PROTEIN"/>
    <property type="match status" value="1"/>
</dbReference>
<name>A0AA86S817_9FABA</name>
<dbReference type="EMBL" id="OY731401">
    <property type="protein sequence ID" value="CAJ1946753.1"/>
    <property type="molecule type" value="Genomic_DNA"/>
</dbReference>
<evidence type="ECO:0000313" key="2">
    <source>
        <dbReference type="EMBL" id="CAJ1946753.1"/>
    </source>
</evidence>
<feature type="domain" description="Phytocyanin" evidence="1">
    <location>
        <begin position="5"/>
        <end position="108"/>
    </location>
</feature>
<dbReference type="InterPro" id="IPR003245">
    <property type="entry name" value="Phytocyanin_dom"/>
</dbReference>
<dbReference type="InterPro" id="IPR008972">
    <property type="entry name" value="Cupredoxin"/>
</dbReference>
<proteinExistence type="predicted"/>
<dbReference type="PROSITE" id="PS51485">
    <property type="entry name" value="PHYTOCYANIN"/>
    <property type="match status" value="1"/>
</dbReference>
<dbReference type="Pfam" id="PF02298">
    <property type="entry name" value="Cu_bind_like"/>
    <property type="match status" value="1"/>
</dbReference>
<keyword evidence="3" id="KW-1185">Reference proteome</keyword>
<evidence type="ECO:0000313" key="3">
    <source>
        <dbReference type="Proteomes" id="UP001189624"/>
    </source>
</evidence>
<dbReference type="GO" id="GO:0005886">
    <property type="term" value="C:plasma membrane"/>
    <property type="evidence" value="ECO:0007669"/>
    <property type="project" value="TreeGrafter"/>
</dbReference>
<accession>A0AA86S817</accession>
<dbReference type="InterPro" id="IPR039391">
    <property type="entry name" value="Phytocyanin-like"/>
</dbReference>
<organism evidence="2 3">
    <name type="scientific">Sphenostylis stenocarpa</name>
    <dbReference type="NCBI Taxonomy" id="92480"/>
    <lineage>
        <taxon>Eukaryota</taxon>
        <taxon>Viridiplantae</taxon>
        <taxon>Streptophyta</taxon>
        <taxon>Embryophyta</taxon>
        <taxon>Tracheophyta</taxon>
        <taxon>Spermatophyta</taxon>
        <taxon>Magnoliopsida</taxon>
        <taxon>eudicotyledons</taxon>
        <taxon>Gunneridae</taxon>
        <taxon>Pentapetalae</taxon>
        <taxon>rosids</taxon>
        <taxon>fabids</taxon>
        <taxon>Fabales</taxon>
        <taxon>Fabaceae</taxon>
        <taxon>Papilionoideae</taxon>
        <taxon>50 kb inversion clade</taxon>
        <taxon>NPAAA clade</taxon>
        <taxon>indigoferoid/millettioid clade</taxon>
        <taxon>Phaseoleae</taxon>
        <taxon>Sphenostylis</taxon>
    </lineage>
</organism>